<dbReference type="Gene3D" id="3.30.70.2970">
    <property type="entry name" value="Protein of unknown function (DUF541), domain 2"/>
    <property type="match status" value="1"/>
</dbReference>
<name>A0A974PQ75_9HYPH</name>
<dbReference type="RefSeq" id="WP_203194402.1">
    <property type="nucleotide sequence ID" value="NZ_CP063362.1"/>
</dbReference>
<dbReference type="GO" id="GO:0006974">
    <property type="term" value="P:DNA damage response"/>
    <property type="evidence" value="ECO:0007669"/>
    <property type="project" value="TreeGrafter"/>
</dbReference>
<organism evidence="2 3">
    <name type="scientific">Xanthobacter dioxanivorans</name>
    <dbReference type="NCBI Taxonomy" id="2528964"/>
    <lineage>
        <taxon>Bacteria</taxon>
        <taxon>Pseudomonadati</taxon>
        <taxon>Pseudomonadota</taxon>
        <taxon>Alphaproteobacteria</taxon>
        <taxon>Hyphomicrobiales</taxon>
        <taxon>Xanthobacteraceae</taxon>
        <taxon>Xanthobacter</taxon>
    </lineage>
</organism>
<dbReference type="Proteomes" id="UP000596427">
    <property type="component" value="Chromosome"/>
</dbReference>
<accession>A0A974PQ75</accession>
<dbReference type="EMBL" id="CP063362">
    <property type="protein sequence ID" value="QRG07486.1"/>
    <property type="molecule type" value="Genomic_DNA"/>
</dbReference>
<dbReference type="InterPro" id="IPR052022">
    <property type="entry name" value="26kDa_periplasmic_antigen"/>
</dbReference>
<dbReference type="Gene3D" id="3.30.110.170">
    <property type="entry name" value="Protein of unknown function (DUF541), domain 1"/>
    <property type="match status" value="1"/>
</dbReference>
<dbReference type="KEGG" id="xdi:EZH22_03535"/>
<dbReference type="Pfam" id="PF04402">
    <property type="entry name" value="SIMPL"/>
    <property type="match status" value="1"/>
</dbReference>
<gene>
    <name evidence="2" type="ORF">EZH22_03535</name>
</gene>
<dbReference type="InterPro" id="IPR007497">
    <property type="entry name" value="SIMPL/DUF541"/>
</dbReference>
<evidence type="ECO:0000313" key="2">
    <source>
        <dbReference type="EMBL" id="QRG07486.1"/>
    </source>
</evidence>
<dbReference type="PANTHER" id="PTHR34387">
    <property type="entry name" value="SLR1258 PROTEIN"/>
    <property type="match status" value="1"/>
</dbReference>
<feature type="region of interest" description="Disordered" evidence="1">
    <location>
        <begin position="71"/>
        <end position="93"/>
    </location>
</feature>
<reference evidence="2 3" key="1">
    <citation type="submission" date="2020-10" db="EMBL/GenBank/DDBJ databases">
        <title>Degradation of 1,4-Dioxane by Xanthobacter sp. YN2, via a Novel Group-2 Soluble Di-Iron Monooxygenase.</title>
        <authorList>
            <person name="Ma F."/>
            <person name="Wang Y."/>
            <person name="Yang J."/>
            <person name="Guo H."/>
            <person name="Su D."/>
            <person name="Yu L."/>
        </authorList>
    </citation>
    <scope>NUCLEOTIDE SEQUENCE [LARGE SCALE GENOMIC DNA]</scope>
    <source>
        <strain evidence="2 3">YN2</strain>
    </source>
</reference>
<dbReference type="PANTHER" id="PTHR34387:SF1">
    <property type="entry name" value="PERIPLASMIC IMMUNOGENIC PROTEIN"/>
    <property type="match status" value="1"/>
</dbReference>
<evidence type="ECO:0000256" key="1">
    <source>
        <dbReference type="SAM" id="MobiDB-lite"/>
    </source>
</evidence>
<proteinExistence type="predicted"/>
<protein>
    <submittedName>
        <fullName evidence="2">SIMPL domain-containing protein</fullName>
    </submittedName>
</protein>
<keyword evidence="3" id="KW-1185">Reference proteome</keyword>
<evidence type="ECO:0000313" key="3">
    <source>
        <dbReference type="Proteomes" id="UP000596427"/>
    </source>
</evidence>
<dbReference type="AlphaFoldDB" id="A0A974PQ75"/>
<sequence>MIEVTGSAIVTVAPDQATVPVTVVSTEETSSAASARTEREVARLVAFMKTLGAVEEDIRVEPIRVLPKGPQTYPLVRDEKPGDATATGPAPVKGFQASSQIQVRFTDLAKAAQFVSQARDNGASGVNVVRYSVGDPANGAGRARQAAFDAARQKAERLALMAGLKLGRVIRISMPSRDLLAAMAGMNRSTDSPQTDDVIRIEASVPKAKSVEVRASLDVAWAAE</sequence>